<dbReference type="Ensembl" id="ENSSFOT00015023259.2">
    <property type="protein sequence ID" value="ENSSFOP00015023007.2"/>
    <property type="gene ID" value="ENSSFOG00015014804.2"/>
</dbReference>
<dbReference type="PANTHER" id="PTHR14917">
    <property type="entry name" value="SPERMATOGENESIS-ASSOCIATED PROTEIN 7"/>
    <property type="match status" value="1"/>
</dbReference>
<accession>A0A8C9S258</accession>
<dbReference type="GO" id="GO:0005930">
    <property type="term" value="C:axoneme"/>
    <property type="evidence" value="ECO:0007669"/>
    <property type="project" value="TreeGrafter"/>
</dbReference>
<dbReference type="CTD" id="55812"/>
<reference evidence="2 3" key="1">
    <citation type="submission" date="2019-04" db="EMBL/GenBank/DDBJ databases">
        <authorList>
            <consortium name="Wellcome Sanger Institute Data Sharing"/>
        </authorList>
    </citation>
    <scope>NUCLEOTIDE SEQUENCE [LARGE SCALE GENOMIC DNA]</scope>
</reference>
<dbReference type="GO" id="GO:0036064">
    <property type="term" value="C:ciliary basal body"/>
    <property type="evidence" value="ECO:0007669"/>
    <property type="project" value="TreeGrafter"/>
</dbReference>
<name>A0A8C9S258_SCLFO</name>
<organism evidence="2 3">
    <name type="scientific">Scleropages formosus</name>
    <name type="common">Asian bonytongue</name>
    <name type="synonym">Osteoglossum formosum</name>
    <dbReference type="NCBI Taxonomy" id="113540"/>
    <lineage>
        <taxon>Eukaryota</taxon>
        <taxon>Metazoa</taxon>
        <taxon>Chordata</taxon>
        <taxon>Craniata</taxon>
        <taxon>Vertebrata</taxon>
        <taxon>Euteleostomi</taxon>
        <taxon>Actinopterygii</taxon>
        <taxon>Neopterygii</taxon>
        <taxon>Teleostei</taxon>
        <taxon>Osteoglossocephala</taxon>
        <taxon>Osteoglossomorpha</taxon>
        <taxon>Osteoglossiformes</taxon>
        <taxon>Osteoglossidae</taxon>
        <taxon>Scleropages</taxon>
    </lineage>
</organism>
<dbReference type="OrthoDB" id="6263678at2759"/>
<evidence type="ECO:0000256" key="1">
    <source>
        <dbReference type="SAM" id="MobiDB-lite"/>
    </source>
</evidence>
<dbReference type="KEGG" id="sfm:108923723"/>
<proteinExistence type="predicted"/>
<evidence type="ECO:0000313" key="2">
    <source>
        <dbReference type="Ensembl" id="ENSSFOP00015023007.2"/>
    </source>
</evidence>
<dbReference type="PANTHER" id="PTHR14917:SF4">
    <property type="entry name" value="SPERMATOGENESIS-ASSOCIATED 7"/>
    <property type="match status" value="1"/>
</dbReference>
<dbReference type="InterPro" id="IPR029357">
    <property type="entry name" value="SPATA7"/>
</dbReference>
<protein>
    <recommendedName>
        <fullName evidence="4">Spermatogenesis-associated protein 7-like</fullName>
    </recommendedName>
</protein>
<feature type="compositionally biased region" description="Polar residues" evidence="1">
    <location>
        <begin position="126"/>
        <end position="154"/>
    </location>
</feature>
<dbReference type="GO" id="GO:0000226">
    <property type="term" value="P:microtubule cytoskeleton organization"/>
    <property type="evidence" value="ECO:0007669"/>
    <property type="project" value="TreeGrafter"/>
</dbReference>
<feature type="compositionally biased region" description="Polar residues" evidence="1">
    <location>
        <begin position="65"/>
        <end position="79"/>
    </location>
</feature>
<dbReference type="Pfam" id="PF15244">
    <property type="entry name" value="HSD3"/>
    <property type="match status" value="2"/>
</dbReference>
<gene>
    <name evidence="2" type="primary">spata7</name>
</gene>
<evidence type="ECO:0000313" key="3">
    <source>
        <dbReference type="Proteomes" id="UP000694397"/>
    </source>
</evidence>
<dbReference type="AlphaFoldDB" id="A0A8C9S258"/>
<reference evidence="2" key="3">
    <citation type="submission" date="2025-09" db="UniProtKB">
        <authorList>
            <consortium name="Ensembl"/>
        </authorList>
    </citation>
    <scope>IDENTIFICATION</scope>
</reference>
<dbReference type="RefSeq" id="XP_018590187.2">
    <property type="nucleotide sequence ID" value="XM_018734671.2"/>
</dbReference>
<keyword evidence="3" id="KW-1185">Reference proteome</keyword>
<dbReference type="GeneTree" id="ENSGT00390000014113"/>
<reference evidence="2" key="2">
    <citation type="submission" date="2025-08" db="UniProtKB">
        <authorList>
            <consortium name="Ensembl"/>
        </authorList>
    </citation>
    <scope>IDENTIFICATION</scope>
</reference>
<dbReference type="Proteomes" id="UP000694397">
    <property type="component" value="Chromosome 3"/>
</dbReference>
<dbReference type="GeneID" id="108923723"/>
<feature type="region of interest" description="Disordered" evidence="1">
    <location>
        <begin position="65"/>
        <end position="84"/>
    </location>
</feature>
<evidence type="ECO:0008006" key="4">
    <source>
        <dbReference type="Google" id="ProtNLM"/>
    </source>
</evidence>
<sequence length="459" mass="53262">MEKYMIHSRMVSHYKKVFSAKAAVDSTVPRSVCSSVKYRDQQRKEQCKADVAQYKRLVHSVQSAYQRSNTANTQTSPTKSVKDRTFSEMSMRSFSNTSFFSKQAVCPFQQSKRNGRPSSHFKADLSYQSPKSQRQPSVQSSIISGNQKSFQDPAQKTYSGDLLQRHSHRFTESKPFSPRMLKSGSKSYLSKYRYYRSPQRMVPQENAAKVTHQDMHHRSTHVKVNALEDERNLLGKCNEPEKPVILNLTELKTHCKKKMNWRTLNHFDSSSWEEEIIYLKFVLDVTNDILSRGMYSNRVFDHVFDHHVEMNKHRLSKDKMHQILEVLHGDLERPMNLLISPSEPEDKEKNFPLLDVLHCKQTVSKIKKDDLCTDVVLEKVNGGLQDVQNSRVSQVAPDLHSENSNLSQCGERRANTTKDTETVQNNEYDYIKYFNVVDRENQDNMEKLRNNFASSLFLS</sequence>
<feature type="region of interest" description="Disordered" evidence="1">
    <location>
        <begin position="110"/>
        <end position="154"/>
    </location>
</feature>